<dbReference type="EMBL" id="CAUEEQ010039614">
    <property type="protein sequence ID" value="CAJ0955107.1"/>
    <property type="molecule type" value="Genomic_DNA"/>
</dbReference>
<protein>
    <submittedName>
        <fullName evidence="2">Uncharacterized protein</fullName>
    </submittedName>
</protein>
<feature type="region of interest" description="Disordered" evidence="1">
    <location>
        <begin position="58"/>
        <end position="80"/>
    </location>
</feature>
<reference evidence="2" key="1">
    <citation type="submission" date="2023-07" db="EMBL/GenBank/DDBJ databases">
        <authorList>
            <person name="Stuckert A."/>
        </authorList>
    </citation>
    <scope>NUCLEOTIDE SEQUENCE</scope>
</reference>
<sequence>MTVFQAQITGLRRKGTEKKDIVRTSSINHYPEQAQRWIPDPWLYSLYIIQQPEKREVTSASLGPDAATDNTEFSGTPGGDMVGFTVAPEISLVDEPVKIQAWGLLPDQVNHSKSMAGG</sequence>
<evidence type="ECO:0000313" key="2">
    <source>
        <dbReference type="EMBL" id="CAJ0955107.1"/>
    </source>
</evidence>
<proteinExistence type="predicted"/>
<keyword evidence="3" id="KW-1185">Reference proteome</keyword>
<gene>
    <name evidence="2" type="ORF">RIMI_LOCUS14999435</name>
</gene>
<accession>A0ABN9LZN2</accession>
<organism evidence="2 3">
    <name type="scientific">Ranitomeya imitator</name>
    <name type="common">mimic poison frog</name>
    <dbReference type="NCBI Taxonomy" id="111125"/>
    <lineage>
        <taxon>Eukaryota</taxon>
        <taxon>Metazoa</taxon>
        <taxon>Chordata</taxon>
        <taxon>Craniata</taxon>
        <taxon>Vertebrata</taxon>
        <taxon>Euteleostomi</taxon>
        <taxon>Amphibia</taxon>
        <taxon>Batrachia</taxon>
        <taxon>Anura</taxon>
        <taxon>Neobatrachia</taxon>
        <taxon>Hyloidea</taxon>
        <taxon>Dendrobatidae</taxon>
        <taxon>Dendrobatinae</taxon>
        <taxon>Ranitomeya</taxon>
    </lineage>
</organism>
<comment type="caution">
    <text evidence="2">The sequence shown here is derived from an EMBL/GenBank/DDBJ whole genome shotgun (WGS) entry which is preliminary data.</text>
</comment>
<evidence type="ECO:0000256" key="1">
    <source>
        <dbReference type="SAM" id="MobiDB-lite"/>
    </source>
</evidence>
<name>A0ABN9LZN2_9NEOB</name>
<dbReference type="Proteomes" id="UP001176940">
    <property type="component" value="Unassembled WGS sequence"/>
</dbReference>
<evidence type="ECO:0000313" key="3">
    <source>
        <dbReference type="Proteomes" id="UP001176940"/>
    </source>
</evidence>